<protein>
    <submittedName>
        <fullName evidence="2">Uncharacterized protein</fullName>
    </submittedName>
</protein>
<evidence type="ECO:0000313" key="3">
    <source>
        <dbReference type="Proteomes" id="UP000054217"/>
    </source>
</evidence>
<keyword evidence="3" id="KW-1185">Reference proteome</keyword>
<dbReference type="Proteomes" id="UP000054217">
    <property type="component" value="Unassembled WGS sequence"/>
</dbReference>
<dbReference type="InParanoid" id="A0A0C3N9W0"/>
<accession>A0A0C3N9W0</accession>
<evidence type="ECO:0000313" key="2">
    <source>
        <dbReference type="EMBL" id="KIN97869.1"/>
    </source>
</evidence>
<reference evidence="3" key="2">
    <citation type="submission" date="2015-01" db="EMBL/GenBank/DDBJ databases">
        <title>Evolutionary Origins and Diversification of the Mycorrhizal Mutualists.</title>
        <authorList>
            <consortium name="DOE Joint Genome Institute"/>
            <consortium name="Mycorrhizal Genomics Consortium"/>
            <person name="Kohler A."/>
            <person name="Kuo A."/>
            <person name="Nagy L.G."/>
            <person name="Floudas D."/>
            <person name="Copeland A."/>
            <person name="Barry K.W."/>
            <person name="Cichocki N."/>
            <person name="Veneault-Fourrey C."/>
            <person name="LaButti K."/>
            <person name="Lindquist E.A."/>
            <person name="Lipzen A."/>
            <person name="Lundell T."/>
            <person name="Morin E."/>
            <person name="Murat C."/>
            <person name="Riley R."/>
            <person name="Ohm R."/>
            <person name="Sun H."/>
            <person name="Tunlid A."/>
            <person name="Henrissat B."/>
            <person name="Grigoriev I.V."/>
            <person name="Hibbett D.S."/>
            <person name="Martin F."/>
        </authorList>
    </citation>
    <scope>NUCLEOTIDE SEQUENCE [LARGE SCALE GENOMIC DNA]</scope>
    <source>
        <strain evidence="3">Marx 270</strain>
    </source>
</reference>
<gene>
    <name evidence="2" type="ORF">M404DRAFT_31958</name>
</gene>
<proteinExistence type="predicted"/>
<organism evidence="2 3">
    <name type="scientific">Pisolithus tinctorius Marx 270</name>
    <dbReference type="NCBI Taxonomy" id="870435"/>
    <lineage>
        <taxon>Eukaryota</taxon>
        <taxon>Fungi</taxon>
        <taxon>Dikarya</taxon>
        <taxon>Basidiomycota</taxon>
        <taxon>Agaricomycotina</taxon>
        <taxon>Agaricomycetes</taxon>
        <taxon>Agaricomycetidae</taxon>
        <taxon>Boletales</taxon>
        <taxon>Sclerodermatineae</taxon>
        <taxon>Pisolithaceae</taxon>
        <taxon>Pisolithus</taxon>
    </lineage>
</organism>
<reference evidence="2 3" key="1">
    <citation type="submission" date="2014-04" db="EMBL/GenBank/DDBJ databases">
        <authorList>
            <consortium name="DOE Joint Genome Institute"/>
            <person name="Kuo A."/>
            <person name="Kohler A."/>
            <person name="Costa M.D."/>
            <person name="Nagy L.G."/>
            <person name="Floudas D."/>
            <person name="Copeland A."/>
            <person name="Barry K.W."/>
            <person name="Cichocki N."/>
            <person name="Veneault-Fourrey C."/>
            <person name="LaButti K."/>
            <person name="Lindquist E.A."/>
            <person name="Lipzen A."/>
            <person name="Lundell T."/>
            <person name="Morin E."/>
            <person name="Murat C."/>
            <person name="Sun H."/>
            <person name="Tunlid A."/>
            <person name="Henrissat B."/>
            <person name="Grigoriev I.V."/>
            <person name="Hibbett D.S."/>
            <person name="Martin F."/>
            <person name="Nordberg H.P."/>
            <person name="Cantor M.N."/>
            <person name="Hua S.X."/>
        </authorList>
    </citation>
    <scope>NUCLEOTIDE SEQUENCE [LARGE SCALE GENOMIC DNA]</scope>
    <source>
        <strain evidence="2 3">Marx 270</strain>
    </source>
</reference>
<feature type="region of interest" description="Disordered" evidence="1">
    <location>
        <begin position="1"/>
        <end position="70"/>
    </location>
</feature>
<feature type="compositionally biased region" description="Polar residues" evidence="1">
    <location>
        <begin position="27"/>
        <end position="54"/>
    </location>
</feature>
<dbReference type="AlphaFoldDB" id="A0A0C3N9W0"/>
<dbReference type="EMBL" id="KN832023">
    <property type="protein sequence ID" value="KIN97869.1"/>
    <property type="molecule type" value="Genomic_DNA"/>
</dbReference>
<evidence type="ECO:0000256" key="1">
    <source>
        <dbReference type="SAM" id="MobiDB-lite"/>
    </source>
</evidence>
<dbReference type="HOGENOM" id="CLU_2016202_0_0_1"/>
<name>A0A0C3N9W0_PISTI</name>
<sequence length="123" mass="12879">MGVCHPKPQRNHGASSSQHHALDDGSDLSSSIASPSTSRMPSVTPHPSTSSDHQASFRFPPPSGPSVVLASTSRLPNITAPPPLLSSNNQASLHIPSVFGFYSENQSSHQLIPTGSPQCIGFN</sequence>